<dbReference type="KEGG" id="tal:Thal_1548"/>
<evidence type="ECO:0000313" key="2">
    <source>
        <dbReference type="Proteomes" id="UP000002043"/>
    </source>
</evidence>
<dbReference type="GO" id="GO:0016757">
    <property type="term" value="F:glycosyltransferase activity"/>
    <property type="evidence" value="ECO:0007669"/>
    <property type="project" value="UniProtKB-KW"/>
</dbReference>
<dbReference type="OrthoDB" id="9765330at2"/>
<proteinExistence type="predicted"/>
<gene>
    <name evidence="1" type="ordered locus">Thal_1548</name>
</gene>
<dbReference type="InterPro" id="IPR008928">
    <property type="entry name" value="6-hairpin_glycosidase_sf"/>
</dbReference>
<name>D3SN47_THEAH</name>
<dbReference type="eggNOG" id="COG1331">
    <property type="taxonomic scope" value="Bacteria"/>
</dbReference>
<evidence type="ECO:0000313" key="1">
    <source>
        <dbReference type="EMBL" id="ADC90177.1"/>
    </source>
</evidence>
<dbReference type="SUPFAM" id="SSF48208">
    <property type="entry name" value="Six-hairpin glycosidases"/>
    <property type="match status" value="1"/>
</dbReference>
<dbReference type="GO" id="GO:0005975">
    <property type="term" value="P:carbohydrate metabolic process"/>
    <property type="evidence" value="ECO:0007669"/>
    <property type="project" value="InterPro"/>
</dbReference>
<dbReference type="STRING" id="638303.Thal_1548"/>
<organism evidence="1 2">
    <name type="scientific">Thermocrinis albus (strain DSM 14484 / JCM 11386 / HI 11/12)</name>
    <dbReference type="NCBI Taxonomy" id="638303"/>
    <lineage>
        <taxon>Bacteria</taxon>
        <taxon>Pseudomonadati</taxon>
        <taxon>Aquificota</taxon>
        <taxon>Aquificia</taxon>
        <taxon>Aquificales</taxon>
        <taxon>Aquificaceae</taxon>
        <taxon>Thermocrinis</taxon>
    </lineage>
</organism>
<keyword evidence="1" id="KW-0808">Transferase</keyword>
<dbReference type="EMBL" id="CP001931">
    <property type="protein sequence ID" value="ADC90177.1"/>
    <property type="molecule type" value="Genomic_DNA"/>
</dbReference>
<sequence>MELRLPEPDLRHLRRLTDDTGIIQHAIGPIPNRRTGYTTDDNARALTVAIKATLLELEDATDLAERYLAFLAYAQREDGKFHNFFSYDRKPLEESFSEDCQGRALQGLVESLYLWQDGPMESAIQTLLNRSLQVVTELNSPRGVANALLAIGRYWELSSERKAYHLLNLSADKLYNMYLSHRHKDWEWFEDTMTYENALLPHALLVAGKILSRDELIDAGLRTLRFLCENTWQGDTFSPIGNKGWFKKGGRKAVFDQQPIEASSTTLACLEAYTITGEEEWLTRALQALQWFTGRNLLGVPLLDENTGGCCDGLCSSGVNLNQGAESSVVWLLARLSFEEILVKRVA</sequence>
<reference evidence="2" key="1">
    <citation type="journal article" date="2010" name="Stand. Genomic Sci.">
        <title>Complete genome sequence of Thermocrinis albus type strain (HI 11/12T).</title>
        <authorList>
            <person name="Wirth R."/>
            <person name="Sikorski J."/>
            <person name="Brambilla E."/>
            <person name="Misra M."/>
            <person name="Lapidus A."/>
            <person name="Copeland A."/>
            <person name="Nolan M."/>
            <person name="Lucas S."/>
            <person name="Chen F."/>
            <person name="Tice H."/>
            <person name="Cheng J.F."/>
            <person name="Han C."/>
            <person name="Detter J.C."/>
            <person name="Tapia R."/>
            <person name="Bruce D."/>
            <person name="Goodwin L."/>
            <person name="Pitluck S."/>
            <person name="Pati A."/>
            <person name="Anderson I."/>
            <person name="Ivanova N."/>
            <person name="Mavromatis K."/>
            <person name="Mikhailova N."/>
            <person name="Chen A."/>
            <person name="Palaniappan K."/>
            <person name="Bilek Y."/>
            <person name="Hader T."/>
            <person name="Land M."/>
            <person name="Hauser L."/>
            <person name="Chang Y.J."/>
            <person name="Jeffries C.D."/>
            <person name="Tindall B.J."/>
            <person name="Rohde M."/>
            <person name="Goker M."/>
            <person name="Bristow J."/>
            <person name="Eisen J.A."/>
            <person name="Markowitz V."/>
            <person name="Hugenholtz P."/>
            <person name="Kyrpides N.C."/>
            <person name="Klenk H.P."/>
        </authorList>
    </citation>
    <scope>NUCLEOTIDE SEQUENCE [LARGE SCALE GENOMIC DNA]</scope>
    <source>
        <strain evidence="2">DSM 14484 / JCM 11386 / HI 11/12</strain>
    </source>
</reference>
<keyword evidence="2" id="KW-1185">Reference proteome</keyword>
<dbReference type="Proteomes" id="UP000002043">
    <property type="component" value="Chromosome"/>
</dbReference>
<keyword evidence="1" id="KW-0328">Glycosyltransferase</keyword>
<accession>D3SN47</accession>
<protein>
    <submittedName>
        <fullName evidence="1">Mannosyltransferase</fullName>
    </submittedName>
</protein>
<dbReference type="RefSeq" id="WP_012992583.1">
    <property type="nucleotide sequence ID" value="NC_013894.1"/>
</dbReference>
<dbReference type="HOGENOM" id="CLU_771237_0_0_0"/>
<dbReference type="AlphaFoldDB" id="D3SN47"/>